<dbReference type="GeneID" id="85481425"/>
<proteinExistence type="predicted"/>
<protein>
    <submittedName>
        <fullName evidence="1">Uncharacterized protein</fullName>
    </submittedName>
</protein>
<evidence type="ECO:0000313" key="2">
    <source>
        <dbReference type="Proteomes" id="UP001243989"/>
    </source>
</evidence>
<name>A0AAI9ZJ19_9PEZI</name>
<dbReference type="Proteomes" id="UP001243989">
    <property type="component" value="Unassembled WGS sequence"/>
</dbReference>
<dbReference type="EMBL" id="JAHMHQ010000021">
    <property type="protein sequence ID" value="KAK1625162.1"/>
    <property type="molecule type" value="Genomic_DNA"/>
</dbReference>
<accession>A0AAI9ZJ19</accession>
<evidence type="ECO:0000313" key="1">
    <source>
        <dbReference type="EMBL" id="KAK1625162.1"/>
    </source>
</evidence>
<organism evidence="1 2">
    <name type="scientific">Colletotrichum phormii</name>
    <dbReference type="NCBI Taxonomy" id="359342"/>
    <lineage>
        <taxon>Eukaryota</taxon>
        <taxon>Fungi</taxon>
        <taxon>Dikarya</taxon>
        <taxon>Ascomycota</taxon>
        <taxon>Pezizomycotina</taxon>
        <taxon>Sordariomycetes</taxon>
        <taxon>Hypocreomycetidae</taxon>
        <taxon>Glomerellales</taxon>
        <taxon>Glomerellaceae</taxon>
        <taxon>Colletotrichum</taxon>
        <taxon>Colletotrichum acutatum species complex</taxon>
    </lineage>
</organism>
<sequence>MAQTDEERVRLDHATNLVCLIDLPLECLQLIFEHIVEYEAQSDSNLRDAARLLLVSKLFEIEVMRAIYTTKLLHKMKHNAEVGILAQRGHSHMTSRRCRAQHRGNASSFLAKYLMIQSHRHLPWNTSLATVINAITDRTMSVDGFDLDGGERYRRVHRLCQHAVHLPDPVKSYGIWNLFGNHFQRLLFPLDSVITDEPFKDLVFLAKVYLQSEDSERFVLSQILRNGPKSLSYIGTATSRAGQHDVPSLMGSVMEAAIRSRSSNLAFLLINYDINISRAKITKTVQGKKMEDVRFYDVHFWRLAVAFDDMETLSALLDAADRRIPSKALGKILLETMCVPRPELLQLLVDNQMPPDKEAATLSTYYKIHRRNDRLKQVIDMCLEEAIDHGHPGVFNVLARTPHSLAADFYR</sequence>
<keyword evidence="2" id="KW-1185">Reference proteome</keyword>
<comment type="caution">
    <text evidence="1">The sequence shown here is derived from an EMBL/GenBank/DDBJ whole genome shotgun (WGS) entry which is preliminary data.</text>
</comment>
<reference evidence="1" key="1">
    <citation type="submission" date="2021-06" db="EMBL/GenBank/DDBJ databases">
        <title>Comparative genomics, transcriptomics and evolutionary studies reveal genomic signatures of adaptation to plant cell wall in hemibiotrophic fungi.</title>
        <authorList>
            <consortium name="DOE Joint Genome Institute"/>
            <person name="Baroncelli R."/>
            <person name="Diaz J.F."/>
            <person name="Benocci T."/>
            <person name="Peng M."/>
            <person name="Battaglia E."/>
            <person name="Haridas S."/>
            <person name="Andreopoulos W."/>
            <person name="Labutti K."/>
            <person name="Pangilinan J."/>
            <person name="Floch G.L."/>
            <person name="Makela M.R."/>
            <person name="Henrissat B."/>
            <person name="Grigoriev I.V."/>
            <person name="Crouch J.A."/>
            <person name="De Vries R.P."/>
            <person name="Sukno S.A."/>
            <person name="Thon M.R."/>
        </authorList>
    </citation>
    <scope>NUCLEOTIDE SEQUENCE</scope>
    <source>
        <strain evidence="1">CBS 102054</strain>
    </source>
</reference>
<gene>
    <name evidence="1" type="ORF">BDP81DRAFT_99756</name>
</gene>
<dbReference type="RefSeq" id="XP_060441157.1">
    <property type="nucleotide sequence ID" value="XM_060596563.1"/>
</dbReference>
<dbReference type="AlphaFoldDB" id="A0AAI9ZJ19"/>